<dbReference type="InterPro" id="IPR051055">
    <property type="entry name" value="PIF1_helicase"/>
</dbReference>
<proteinExistence type="predicted"/>
<evidence type="ECO:0000313" key="4">
    <source>
        <dbReference type="EMBL" id="CAC5413392.1"/>
    </source>
</evidence>
<dbReference type="PANTHER" id="PTHR47642:SF5">
    <property type="entry name" value="ATP-DEPENDENT DNA HELICASE"/>
    <property type="match status" value="1"/>
</dbReference>
<gene>
    <name evidence="4" type="ORF">MCOR_46285</name>
</gene>
<evidence type="ECO:0000313" key="5">
    <source>
        <dbReference type="Proteomes" id="UP000507470"/>
    </source>
</evidence>
<accession>A0A6J8E1D2</accession>
<feature type="region of interest" description="Disordered" evidence="1">
    <location>
        <begin position="287"/>
        <end position="312"/>
    </location>
</feature>
<dbReference type="InterPro" id="IPR046700">
    <property type="entry name" value="DUF6570"/>
</dbReference>
<dbReference type="SUPFAM" id="SSF54001">
    <property type="entry name" value="Cysteine proteinases"/>
    <property type="match status" value="1"/>
</dbReference>
<keyword evidence="5" id="KW-1185">Reference proteome</keyword>
<sequence length="1308" mass="151013">MVLCVQGSIHQASRYSYGQGFQCTIVAAIAILAFYNVQFNEPSSWTSGVIDDIIIEGNNLYDQILYPQNPRYLQHSEVPNDVRMWGTQSNVLVNDDLFFGVVGHSGDQQSLSIDISTALRNAFDISDSNLFTSSGLTISMFCRHDIYYLFDSHARDNQGFPFSEGAAILQTFSNLNELILYISTIYHGAEFNLSPVFVGIRDINTCNLGHFIEPETHCLRDNRACNITPNSMLTGLNNTFIPEYDYEAQFKYSTDKTDEIKCSNNLSENLSYPQVFSRTMDIDPQLNHSYTKGDHEYEKDIPSSPKSPSNLFNKQASVDTCTSTTAEYIDIRSRYTTETIYPHTYYTAEPIYNDTYNKKSDEHHEIFASSVYNEDIGIISDHTYCKSVSYEKNTFQMKDYENSCEKDQTISIQSIYNEKNNEHVSECESVCPNVTSEPYIHVPQSVIENFLLHFCDQELITNSSQNLQKGISNTSITCENITEHVNTCNEYFNASYAYKCVSHNHTYSARSVCIETPSTVTVKDDRYKKKHDKVEVILVDRGSLVYKVSHNLNHVSDLKKDSVDTAYNYWELNALNKDYLKHIKAIPKYTCTSCDRFIFKDQMFKCKVRFDVYRISCDDIVCGFCYHAFQRNKLPYRSLCFNGLYAGEVPRELQGLSLIEKRMISKINVFFTLIILPCYPVGQYAQKGFAIHFMNDLSQLITQLPTLLGETGIACFHSSTDAKHLPFRKQKVINALNWLADNNYLYRNLSSLDTIKIDDSNSTAYSTEITEYGIINTDYPGAEVPILQSTNQVQITPTKNDKPINFLYLDHAEEYAFPWLFPYGTAGFDGNRNTKLTLNQYFKTRLYSTDGRWRNDIAYLMHATNILEKNTLSQLIAVYMRIHKGSKISSPMFTAGDLQSNLNNTVLRENSYMFLKKIRGTAAYWKNTLLNLLAMIRKIGPPTIFMTLSANDYHWPELAMTIQMCDEKDIKMSDLPNFVKDDPLMSAIHFERRWRALFRYLLKGPQKPLGEIMDYFLRVEFQARGSPHLHIFVWVKDAPSLSNTRDQSEISKFIDNIICTQIPDNKVNPDLHDLVTTLQMHSHRKYCQRRGKCRFNFPYKQCESTRLIPALDVGISKNKRFYEHDETKISEKDTMVNAYNPIILQHWRANMDFQMISGVYGIACYICSYICKSEPDTLKNALSDLLSSFRIQQPSKPLRDKMFSMGMCVLKHRTLSAQEAAYRLSDLDFISSTRETIYLSALPPHKQYRRLKPKLEIDNMSSNSTEIFYSNVIDDYHRRPYCIEDICLFRYTQCYKRHYDKITKNCLK</sequence>
<dbReference type="InterPro" id="IPR038765">
    <property type="entry name" value="Papain-like_cys_pep_sf"/>
</dbReference>
<evidence type="ECO:0000259" key="3">
    <source>
        <dbReference type="Pfam" id="PF20209"/>
    </source>
</evidence>
<dbReference type="Gene3D" id="3.90.70.120">
    <property type="match status" value="1"/>
</dbReference>
<reference evidence="4 5" key="1">
    <citation type="submission" date="2020-06" db="EMBL/GenBank/DDBJ databases">
        <authorList>
            <person name="Li R."/>
            <person name="Bekaert M."/>
        </authorList>
    </citation>
    <scope>NUCLEOTIDE SEQUENCE [LARGE SCALE GENOMIC DNA]</scope>
    <source>
        <strain evidence="5">wild</strain>
    </source>
</reference>
<evidence type="ECO:0000259" key="2">
    <source>
        <dbReference type="Pfam" id="PF14214"/>
    </source>
</evidence>
<dbReference type="Pfam" id="PF14214">
    <property type="entry name" value="Helitron_like_N"/>
    <property type="match status" value="1"/>
</dbReference>
<feature type="compositionally biased region" description="Basic and acidic residues" evidence="1">
    <location>
        <begin position="291"/>
        <end position="301"/>
    </location>
</feature>
<protein>
    <recommendedName>
        <fullName evidence="6">Helitron helicase-like domain-containing protein</fullName>
    </recommendedName>
</protein>
<feature type="domain" description="Helitron helicase-like" evidence="2">
    <location>
        <begin position="841"/>
        <end position="1032"/>
    </location>
</feature>
<dbReference type="EMBL" id="CACVKT020008134">
    <property type="protein sequence ID" value="CAC5413392.1"/>
    <property type="molecule type" value="Genomic_DNA"/>
</dbReference>
<name>A0A6J8E1D2_MYTCO</name>
<dbReference type="InterPro" id="IPR025476">
    <property type="entry name" value="Helitron_helicase-like"/>
</dbReference>
<dbReference type="PANTHER" id="PTHR47642">
    <property type="entry name" value="ATP-DEPENDENT DNA HELICASE"/>
    <property type="match status" value="1"/>
</dbReference>
<feature type="domain" description="DUF6570" evidence="3">
    <location>
        <begin position="631"/>
        <end position="761"/>
    </location>
</feature>
<dbReference type="Pfam" id="PF20209">
    <property type="entry name" value="DUF6570"/>
    <property type="match status" value="1"/>
</dbReference>
<dbReference type="OrthoDB" id="6159664at2759"/>
<evidence type="ECO:0008006" key="6">
    <source>
        <dbReference type="Google" id="ProtNLM"/>
    </source>
</evidence>
<dbReference type="Proteomes" id="UP000507470">
    <property type="component" value="Unassembled WGS sequence"/>
</dbReference>
<evidence type="ECO:0000256" key="1">
    <source>
        <dbReference type="SAM" id="MobiDB-lite"/>
    </source>
</evidence>
<organism evidence="4 5">
    <name type="scientific">Mytilus coruscus</name>
    <name type="common">Sea mussel</name>
    <dbReference type="NCBI Taxonomy" id="42192"/>
    <lineage>
        <taxon>Eukaryota</taxon>
        <taxon>Metazoa</taxon>
        <taxon>Spiralia</taxon>
        <taxon>Lophotrochozoa</taxon>
        <taxon>Mollusca</taxon>
        <taxon>Bivalvia</taxon>
        <taxon>Autobranchia</taxon>
        <taxon>Pteriomorphia</taxon>
        <taxon>Mytilida</taxon>
        <taxon>Mytiloidea</taxon>
        <taxon>Mytilidae</taxon>
        <taxon>Mytilinae</taxon>
        <taxon>Mytilus</taxon>
    </lineage>
</organism>